<reference evidence="1" key="1">
    <citation type="journal article" date="2020" name="Cell">
        <title>Large-Scale Comparative Analyses of Tick Genomes Elucidate Their Genetic Diversity and Vector Capacities.</title>
        <authorList>
            <consortium name="Tick Genome and Microbiome Consortium (TIGMIC)"/>
            <person name="Jia N."/>
            <person name="Wang J."/>
            <person name="Shi W."/>
            <person name="Du L."/>
            <person name="Sun Y."/>
            <person name="Zhan W."/>
            <person name="Jiang J.F."/>
            <person name="Wang Q."/>
            <person name="Zhang B."/>
            <person name="Ji P."/>
            <person name="Bell-Sakyi L."/>
            <person name="Cui X.M."/>
            <person name="Yuan T.T."/>
            <person name="Jiang B.G."/>
            <person name="Yang W.F."/>
            <person name="Lam T.T."/>
            <person name="Chang Q.C."/>
            <person name="Ding S.J."/>
            <person name="Wang X.J."/>
            <person name="Zhu J.G."/>
            <person name="Ruan X.D."/>
            <person name="Zhao L."/>
            <person name="Wei J.T."/>
            <person name="Ye R.Z."/>
            <person name="Que T.C."/>
            <person name="Du C.H."/>
            <person name="Zhou Y.H."/>
            <person name="Cheng J.X."/>
            <person name="Dai P.F."/>
            <person name="Guo W.B."/>
            <person name="Han X.H."/>
            <person name="Huang E.J."/>
            <person name="Li L.F."/>
            <person name="Wei W."/>
            <person name="Gao Y.C."/>
            <person name="Liu J.Z."/>
            <person name="Shao H.Z."/>
            <person name="Wang X."/>
            <person name="Wang C.C."/>
            <person name="Yang T.C."/>
            <person name="Huo Q.B."/>
            <person name="Li W."/>
            <person name="Chen H.Y."/>
            <person name="Chen S.E."/>
            <person name="Zhou L.G."/>
            <person name="Ni X.B."/>
            <person name="Tian J.H."/>
            <person name="Sheng Y."/>
            <person name="Liu T."/>
            <person name="Pan Y.S."/>
            <person name="Xia L.Y."/>
            <person name="Li J."/>
            <person name="Zhao F."/>
            <person name="Cao W.C."/>
        </authorList>
    </citation>
    <scope>NUCLEOTIDE SEQUENCE</scope>
    <source>
        <strain evidence="1">Rmic-2018</strain>
    </source>
</reference>
<evidence type="ECO:0000313" key="2">
    <source>
        <dbReference type="Proteomes" id="UP000821866"/>
    </source>
</evidence>
<dbReference type="EMBL" id="JABSTU010000008">
    <property type="protein sequence ID" value="KAH8023190.1"/>
    <property type="molecule type" value="Genomic_DNA"/>
</dbReference>
<gene>
    <name evidence="1" type="ORF">HPB51_011304</name>
</gene>
<protein>
    <submittedName>
        <fullName evidence="1">Uncharacterized protein</fullName>
    </submittedName>
</protein>
<name>A0A9J6DMH8_RHIMP</name>
<dbReference type="PANTHER" id="PTHR11505">
    <property type="entry name" value="L1 TRANSPOSABLE ELEMENT-RELATED"/>
    <property type="match status" value="1"/>
</dbReference>
<reference evidence="1" key="2">
    <citation type="submission" date="2021-09" db="EMBL/GenBank/DDBJ databases">
        <authorList>
            <person name="Jia N."/>
            <person name="Wang J."/>
            <person name="Shi W."/>
            <person name="Du L."/>
            <person name="Sun Y."/>
            <person name="Zhan W."/>
            <person name="Jiang J."/>
            <person name="Wang Q."/>
            <person name="Zhang B."/>
            <person name="Ji P."/>
            <person name="Sakyi L.B."/>
            <person name="Cui X."/>
            <person name="Yuan T."/>
            <person name="Jiang B."/>
            <person name="Yang W."/>
            <person name="Lam T.T.-Y."/>
            <person name="Chang Q."/>
            <person name="Ding S."/>
            <person name="Wang X."/>
            <person name="Zhu J."/>
            <person name="Ruan X."/>
            <person name="Zhao L."/>
            <person name="Wei J."/>
            <person name="Que T."/>
            <person name="Du C."/>
            <person name="Cheng J."/>
            <person name="Dai P."/>
            <person name="Han X."/>
            <person name="Huang E."/>
            <person name="Gao Y."/>
            <person name="Liu J."/>
            <person name="Shao H."/>
            <person name="Ye R."/>
            <person name="Li L."/>
            <person name="Wei W."/>
            <person name="Wang X."/>
            <person name="Wang C."/>
            <person name="Huo Q."/>
            <person name="Li W."/>
            <person name="Guo W."/>
            <person name="Chen H."/>
            <person name="Chen S."/>
            <person name="Zhou L."/>
            <person name="Zhou L."/>
            <person name="Ni X."/>
            <person name="Tian J."/>
            <person name="Zhou Y."/>
            <person name="Sheng Y."/>
            <person name="Liu T."/>
            <person name="Pan Y."/>
            <person name="Xia L."/>
            <person name="Li J."/>
            <person name="Zhao F."/>
            <person name="Cao W."/>
        </authorList>
    </citation>
    <scope>NUCLEOTIDE SEQUENCE</scope>
    <source>
        <strain evidence="1">Rmic-2018</strain>
        <tissue evidence="1">Larvae</tissue>
    </source>
</reference>
<dbReference type="Gene3D" id="3.30.70.1820">
    <property type="entry name" value="L1 transposable element, RRM domain"/>
    <property type="match status" value="1"/>
</dbReference>
<proteinExistence type="predicted"/>
<evidence type="ECO:0000313" key="1">
    <source>
        <dbReference type="EMBL" id="KAH8023190.1"/>
    </source>
</evidence>
<dbReference type="InterPro" id="IPR004244">
    <property type="entry name" value="Transposase_22"/>
</dbReference>
<dbReference type="Gene3D" id="1.20.1480.30">
    <property type="entry name" value="Designed four-helix bundle protein"/>
    <property type="match status" value="1"/>
</dbReference>
<dbReference type="AlphaFoldDB" id="A0A9J6DMH8"/>
<accession>A0A9J6DMH8</accession>
<comment type="caution">
    <text evidence="1">The sequence shown here is derived from an EMBL/GenBank/DDBJ whole genome shotgun (WGS) entry which is preliminary data.</text>
</comment>
<dbReference type="VEuPathDB" id="VectorBase:LOC119165772"/>
<dbReference type="Proteomes" id="UP000821866">
    <property type="component" value="Chromosome 6"/>
</dbReference>
<keyword evidence="2" id="KW-1185">Reference proteome</keyword>
<organism evidence="1 2">
    <name type="scientific">Rhipicephalus microplus</name>
    <name type="common">Cattle tick</name>
    <name type="synonym">Boophilus microplus</name>
    <dbReference type="NCBI Taxonomy" id="6941"/>
    <lineage>
        <taxon>Eukaryota</taxon>
        <taxon>Metazoa</taxon>
        <taxon>Ecdysozoa</taxon>
        <taxon>Arthropoda</taxon>
        <taxon>Chelicerata</taxon>
        <taxon>Arachnida</taxon>
        <taxon>Acari</taxon>
        <taxon>Parasitiformes</taxon>
        <taxon>Ixodida</taxon>
        <taxon>Ixodoidea</taxon>
        <taxon>Ixodidae</taxon>
        <taxon>Rhipicephalinae</taxon>
        <taxon>Rhipicephalus</taxon>
        <taxon>Boophilus</taxon>
    </lineage>
</organism>
<sequence>MGVDLCAYRARIGTFSACSAPKIFRHVQSQLKLTAISALCPRPSLLLALTCLTLLLLCAGDVEANPGPRNEDVVTLIKECHDETTKSLNDIKQHLTALKTRVTAIEKTLNNVAKFKDNFDAVAESVNEVKSNISKTSGQLVEVVDDMNNRMRRNNLIIKGLPERDHEGYTETEQIVRDLFTDHLKITAGDIERAHRFGQRRPGFHRPIIVKFLNFKSKIDALRNSYKLKNLETPKVWLEEDFSPSVQFARKKLRDFAKSNRTDNARFSVRFNKLHLQGKVYQFDPASGSVVQASSDPERSAK</sequence>